<dbReference type="OrthoDB" id="3524838at2759"/>
<dbReference type="Proteomes" id="UP000235672">
    <property type="component" value="Unassembled WGS sequence"/>
</dbReference>
<dbReference type="PANTHER" id="PTHR24305:SF187">
    <property type="entry name" value="P450, PUTATIVE (EUROFUNG)-RELATED"/>
    <property type="match status" value="1"/>
</dbReference>
<name>A0A2J6QDR9_9HELO</name>
<organism evidence="10 11">
    <name type="scientific">Hyaloscypha hepaticicola</name>
    <dbReference type="NCBI Taxonomy" id="2082293"/>
    <lineage>
        <taxon>Eukaryota</taxon>
        <taxon>Fungi</taxon>
        <taxon>Dikarya</taxon>
        <taxon>Ascomycota</taxon>
        <taxon>Pezizomycotina</taxon>
        <taxon>Leotiomycetes</taxon>
        <taxon>Helotiales</taxon>
        <taxon>Hyaloscyphaceae</taxon>
        <taxon>Hyaloscypha</taxon>
    </lineage>
</organism>
<dbReference type="PRINTS" id="PR00465">
    <property type="entry name" value="EP450IV"/>
</dbReference>
<proteinExistence type="inferred from homology"/>
<keyword evidence="3 7" id="KW-0479">Metal-binding</keyword>
<feature type="transmembrane region" description="Helical" evidence="9">
    <location>
        <begin position="57"/>
        <end position="82"/>
    </location>
</feature>
<keyword evidence="9" id="KW-1133">Transmembrane helix</keyword>
<evidence type="ECO:0000256" key="5">
    <source>
        <dbReference type="ARBA" id="ARBA00023004"/>
    </source>
</evidence>
<evidence type="ECO:0000256" key="2">
    <source>
        <dbReference type="ARBA" id="ARBA00010617"/>
    </source>
</evidence>
<feature type="transmembrane region" description="Helical" evidence="9">
    <location>
        <begin position="6"/>
        <end position="24"/>
    </location>
</feature>
<reference evidence="10 11" key="1">
    <citation type="submission" date="2016-05" db="EMBL/GenBank/DDBJ databases">
        <title>A degradative enzymes factory behind the ericoid mycorrhizal symbiosis.</title>
        <authorList>
            <consortium name="DOE Joint Genome Institute"/>
            <person name="Martino E."/>
            <person name="Morin E."/>
            <person name="Grelet G."/>
            <person name="Kuo A."/>
            <person name="Kohler A."/>
            <person name="Daghino S."/>
            <person name="Barry K."/>
            <person name="Choi C."/>
            <person name="Cichocki N."/>
            <person name="Clum A."/>
            <person name="Copeland A."/>
            <person name="Hainaut M."/>
            <person name="Haridas S."/>
            <person name="Labutti K."/>
            <person name="Lindquist E."/>
            <person name="Lipzen A."/>
            <person name="Khouja H.-R."/>
            <person name="Murat C."/>
            <person name="Ohm R."/>
            <person name="Olson A."/>
            <person name="Spatafora J."/>
            <person name="Veneault-Fourrey C."/>
            <person name="Henrissat B."/>
            <person name="Grigoriev I."/>
            <person name="Martin F."/>
            <person name="Perotto S."/>
        </authorList>
    </citation>
    <scope>NUCLEOTIDE SEQUENCE [LARGE SCALE GENOMIC DNA]</scope>
    <source>
        <strain evidence="10 11">UAMH 7357</strain>
    </source>
</reference>
<feature type="transmembrane region" description="Helical" evidence="9">
    <location>
        <begin position="31"/>
        <end position="51"/>
    </location>
</feature>
<keyword evidence="4" id="KW-0560">Oxidoreductase</keyword>
<evidence type="ECO:0000256" key="9">
    <source>
        <dbReference type="SAM" id="Phobius"/>
    </source>
</evidence>
<evidence type="ECO:0000256" key="7">
    <source>
        <dbReference type="PIRSR" id="PIRSR602403-1"/>
    </source>
</evidence>
<dbReference type="SUPFAM" id="SSF48264">
    <property type="entry name" value="Cytochrome P450"/>
    <property type="match status" value="1"/>
</dbReference>
<gene>
    <name evidence="10" type="ORF">NA56DRAFT_36830</name>
</gene>
<evidence type="ECO:0000313" key="10">
    <source>
        <dbReference type="EMBL" id="PMD24388.1"/>
    </source>
</evidence>
<sequence length="542" mass="60846">MLPNATHVQVAFILGPLTHLCLFIHGELNRYAVQIAASFVLAFFTTVVVIYRLEPDIIASIVKANVLIFTYLVALGGSILTYRVFFHRLRQFPGDAIDSLSKWGAVFKAQRNAQYYLELRDLHKKYGDFVRIGPSELSISNVSAVRAINSSQCTKGPWYDLGGTNFNIHRTRDPEQHDRQRVFWDKAASGTALRNFLTKINNHVIRVVDELDTKRPVNITTLFETSSFELMSSISFSEEHGQRSSQELAEMLSTLHTNQLLLIGIGHVPWVYTFREWFPFLIPSTAKFRAYASEMLNRRLALKPTTPDLFSYLSKAENSDSPHFPVEWEARLSTVAGSINDSALLTAITYYLAKDQTFQSALRAALLPLLTSGAFDPRLSIPLLEATIHETLRLQPSIPSGTERLTPPSGLYLTSEDSCSSPPTTTNTNSTTFIPGNTIVRIPNFTICRDPRYFVSPDTFIPERWTTRGELVRDASCFFPFGLGPYACAGKQLGLMKTRAVVAALVGAFTWRLAKGMEEAELLGRDEFSVAFEACWVEFERI</sequence>
<keyword evidence="5 7" id="KW-0408">Iron</keyword>
<feature type="compositionally biased region" description="Low complexity" evidence="8">
    <location>
        <begin position="420"/>
        <end position="432"/>
    </location>
</feature>
<dbReference type="Gene3D" id="1.10.630.10">
    <property type="entry name" value="Cytochrome P450"/>
    <property type="match status" value="1"/>
</dbReference>
<keyword evidence="9" id="KW-0812">Transmembrane</keyword>
<comment type="similarity">
    <text evidence="2">Belongs to the cytochrome P450 family.</text>
</comment>
<dbReference type="InterPro" id="IPR002403">
    <property type="entry name" value="Cyt_P450_E_grp-IV"/>
</dbReference>
<dbReference type="InterPro" id="IPR036396">
    <property type="entry name" value="Cyt_P450_sf"/>
</dbReference>
<dbReference type="PRINTS" id="PR00385">
    <property type="entry name" value="P450"/>
</dbReference>
<dbReference type="EMBL" id="KZ613473">
    <property type="protein sequence ID" value="PMD24388.1"/>
    <property type="molecule type" value="Genomic_DNA"/>
</dbReference>
<evidence type="ECO:0000256" key="3">
    <source>
        <dbReference type="ARBA" id="ARBA00022723"/>
    </source>
</evidence>
<dbReference type="Pfam" id="PF00067">
    <property type="entry name" value="p450"/>
    <property type="match status" value="1"/>
</dbReference>
<protein>
    <submittedName>
        <fullName evidence="10">Cytochrome P450</fullName>
    </submittedName>
</protein>
<dbReference type="GO" id="GO:0016705">
    <property type="term" value="F:oxidoreductase activity, acting on paired donors, with incorporation or reduction of molecular oxygen"/>
    <property type="evidence" value="ECO:0007669"/>
    <property type="project" value="InterPro"/>
</dbReference>
<feature type="binding site" description="axial binding residue" evidence="7">
    <location>
        <position position="488"/>
    </location>
    <ligand>
        <name>heme</name>
        <dbReference type="ChEBI" id="CHEBI:30413"/>
    </ligand>
    <ligandPart>
        <name>Fe</name>
        <dbReference type="ChEBI" id="CHEBI:18248"/>
    </ligandPart>
</feature>
<evidence type="ECO:0000313" key="11">
    <source>
        <dbReference type="Proteomes" id="UP000235672"/>
    </source>
</evidence>
<dbReference type="AlphaFoldDB" id="A0A2J6QDR9"/>
<dbReference type="InterPro" id="IPR050121">
    <property type="entry name" value="Cytochrome_P450_monoxygenase"/>
</dbReference>
<evidence type="ECO:0000256" key="1">
    <source>
        <dbReference type="ARBA" id="ARBA00001971"/>
    </source>
</evidence>
<evidence type="ECO:0000256" key="8">
    <source>
        <dbReference type="SAM" id="MobiDB-lite"/>
    </source>
</evidence>
<accession>A0A2J6QDR9</accession>
<dbReference type="PANTHER" id="PTHR24305">
    <property type="entry name" value="CYTOCHROME P450"/>
    <property type="match status" value="1"/>
</dbReference>
<keyword evidence="7" id="KW-0349">Heme</keyword>
<evidence type="ECO:0000256" key="6">
    <source>
        <dbReference type="ARBA" id="ARBA00023033"/>
    </source>
</evidence>
<dbReference type="InterPro" id="IPR001128">
    <property type="entry name" value="Cyt_P450"/>
</dbReference>
<evidence type="ECO:0000256" key="4">
    <source>
        <dbReference type="ARBA" id="ARBA00023002"/>
    </source>
</evidence>
<dbReference type="GO" id="GO:0020037">
    <property type="term" value="F:heme binding"/>
    <property type="evidence" value="ECO:0007669"/>
    <property type="project" value="InterPro"/>
</dbReference>
<dbReference type="GO" id="GO:0004497">
    <property type="term" value="F:monooxygenase activity"/>
    <property type="evidence" value="ECO:0007669"/>
    <property type="project" value="UniProtKB-KW"/>
</dbReference>
<dbReference type="GO" id="GO:0005506">
    <property type="term" value="F:iron ion binding"/>
    <property type="evidence" value="ECO:0007669"/>
    <property type="project" value="InterPro"/>
</dbReference>
<keyword evidence="11" id="KW-1185">Reference proteome</keyword>
<keyword evidence="9" id="KW-0472">Membrane</keyword>
<comment type="cofactor">
    <cofactor evidence="1 7">
        <name>heme</name>
        <dbReference type="ChEBI" id="CHEBI:30413"/>
    </cofactor>
</comment>
<keyword evidence="6" id="KW-0503">Monooxygenase</keyword>
<feature type="region of interest" description="Disordered" evidence="8">
    <location>
        <begin position="412"/>
        <end position="432"/>
    </location>
</feature>
<dbReference type="STRING" id="1745343.A0A2J6QDR9"/>